<gene>
    <name evidence="3" type="ORF">MSP7336_00742</name>
</gene>
<feature type="signal peptide" evidence="1">
    <location>
        <begin position="1"/>
        <end position="21"/>
    </location>
</feature>
<evidence type="ECO:0000313" key="3">
    <source>
        <dbReference type="EMBL" id="SRX92516.1"/>
    </source>
</evidence>
<dbReference type="Proteomes" id="UP000252015">
    <property type="component" value="Unassembled WGS sequence"/>
</dbReference>
<proteinExistence type="predicted"/>
<organism evidence="3 4">
    <name type="scientific">Mycobacterium shimoidei</name>
    <dbReference type="NCBI Taxonomy" id="29313"/>
    <lineage>
        <taxon>Bacteria</taxon>
        <taxon>Bacillati</taxon>
        <taxon>Actinomycetota</taxon>
        <taxon>Actinomycetes</taxon>
        <taxon>Mycobacteriales</taxon>
        <taxon>Mycobacteriaceae</taxon>
        <taxon>Mycobacterium</taxon>
    </lineage>
</organism>
<name>A0A1E3TGD4_MYCSH</name>
<accession>A0A1E3TGD4</accession>
<dbReference type="AlphaFoldDB" id="A0A1E3TGD4"/>
<keyword evidence="1" id="KW-0732">Signal</keyword>
<dbReference type="Gene3D" id="3.40.50.1820">
    <property type="entry name" value="alpha/beta hydrolase"/>
    <property type="match status" value="1"/>
</dbReference>
<dbReference type="EMBL" id="UEGW01000001">
    <property type="protein sequence ID" value="SRX92516.1"/>
    <property type="molecule type" value="Genomic_DNA"/>
</dbReference>
<evidence type="ECO:0000259" key="2">
    <source>
        <dbReference type="Pfam" id="PF08237"/>
    </source>
</evidence>
<protein>
    <submittedName>
        <fullName evidence="3">PPE family protein PPE28 [Mycobacterium tuberculosis H37Rv]</fullName>
    </submittedName>
</protein>
<evidence type="ECO:0000313" key="4">
    <source>
        <dbReference type="Proteomes" id="UP000252015"/>
    </source>
</evidence>
<reference evidence="3 4" key="1">
    <citation type="submission" date="2018-05" db="EMBL/GenBank/DDBJ databases">
        <authorList>
            <consortium name="IHU Genomes"/>
        </authorList>
    </citation>
    <scope>NUCLEOTIDE SEQUENCE [LARGE SCALE GENOMIC DNA]</scope>
    <source>
        <strain evidence="3 4">P7336</strain>
    </source>
</reference>
<keyword evidence="4" id="KW-1185">Reference proteome</keyword>
<feature type="domain" description="PE-PPE" evidence="2">
    <location>
        <begin position="86"/>
        <end position="324"/>
    </location>
</feature>
<dbReference type="InterPro" id="IPR029058">
    <property type="entry name" value="AB_hydrolase_fold"/>
</dbReference>
<dbReference type="Pfam" id="PF08237">
    <property type="entry name" value="PE-PPE"/>
    <property type="match status" value="1"/>
</dbReference>
<dbReference type="InterPro" id="IPR013228">
    <property type="entry name" value="PE-PPE_C"/>
</dbReference>
<sequence length="538" mass="56126">MPRAFRAYLLTVLAIAGASLAAVPSMSPAPSAQSQAVRLLGTDTADSPLGDGTALVMGPSTLSLPPQPYLDLADELYLQPRGFTGTTEALFTPEGLYPITGPKSLTYLASVAQGQQILDSAIHQQIATGQVSAEDPVVVFGWSQSAGISSLTMQQLHDEGVPSDYVHFVLVGDPNLPNGGMFARFDVPAGDGLSIPSLGFSASAPTPSGEYPADIYTTEYDGVADFPRYPINLLSDVNALLGFLLQHSTYLSLTPEQLTPVADGGEAILLPGSAALTGEGLTNYYMIPAENLPLLQPLQLIPFIGQPLYDLLEPDMRILVNLGYGSITDGWDPGPANEFTPFGLFPTDLNWSDVFAALANGLQQGVTDSVQQLLNPDNYNPLSILDSPLLANVVSLVHAFGLTDATDISQLLNLPALLELARNGLGDLAGFPASDVSLFTSSPTEIINMLSATLSADYAALLPVADSVNALFTSLPAYNLSLFMDNLEAGDLIGAIGEPIAADVGLIPFLGVLEAGAPIAIAIAGTLVNFADLIGLGG</sequence>
<dbReference type="OrthoDB" id="4568361at2"/>
<dbReference type="STRING" id="29313.BHQ16_10760"/>
<evidence type="ECO:0000256" key="1">
    <source>
        <dbReference type="SAM" id="SignalP"/>
    </source>
</evidence>
<feature type="chain" id="PRO_5039564114" evidence="1">
    <location>
        <begin position="22"/>
        <end position="538"/>
    </location>
</feature>